<dbReference type="Proteomes" id="UP000035199">
    <property type="component" value="Chromosome"/>
</dbReference>
<name>A0A0G3GW63_9CORY</name>
<dbReference type="RefSeq" id="WP_047261624.1">
    <property type="nucleotide sequence ID" value="NZ_CP011542.1"/>
</dbReference>
<feature type="compositionally biased region" description="Polar residues" evidence="1">
    <location>
        <begin position="246"/>
        <end position="271"/>
    </location>
</feature>
<feature type="region of interest" description="Disordered" evidence="1">
    <location>
        <begin position="245"/>
        <end position="278"/>
    </location>
</feature>
<sequence length="307" mass="33988">MRKPLIVPVAVITATGMAFPPVSQADPTAGQPERVCANKMLLHEGTTALRVERIDDSFTLKLQDETSHYHPETQMREVEDVVIGIKDNSYLERTEMELGDSNLDFLGPVGGRFYKMSDGTGGRVHVEFDTTALDFAQHNNKVTTHLDPVSMPTDTSFGIYLYISSRVEREVLVDSLRSDYSFDTKKPDQNSFAWGFSKPGVYTFDAYYSAGTPTGGKIQSPKKRLTIVVGDEYFNRCKQVALPESEANNPVPTETTQPNFNTDTINPSQPDTPKAKDKSSSQALAKIFGVLGGALTTVWEFIRKVFA</sequence>
<dbReference type="KEGG" id="cmv:CMUST_05305"/>
<protein>
    <recommendedName>
        <fullName evidence="5">Actinobacterial surface-anchored protein domain</fullName>
    </recommendedName>
</protein>
<proteinExistence type="predicted"/>
<reference evidence="3 4" key="1">
    <citation type="journal article" date="2015" name="Genome Announc.">
        <title>Complete Genome Sequence of the Type Strain Corynebacterium mustelae DSM 45274, Isolated from Various Tissues of a Male Ferret with Lethal Sepsis.</title>
        <authorList>
            <person name="Ruckert C."/>
            <person name="Eimer J."/>
            <person name="Winkler A."/>
            <person name="Tauch A."/>
        </authorList>
    </citation>
    <scope>NUCLEOTIDE SEQUENCE [LARGE SCALE GENOMIC DNA]</scope>
    <source>
        <strain evidence="3 4">DSM 45274</strain>
    </source>
</reference>
<feature type="chain" id="PRO_5002554835" description="Actinobacterial surface-anchored protein domain" evidence="2">
    <location>
        <begin position="26"/>
        <end position="307"/>
    </location>
</feature>
<evidence type="ECO:0000313" key="4">
    <source>
        <dbReference type="Proteomes" id="UP000035199"/>
    </source>
</evidence>
<evidence type="ECO:0000256" key="1">
    <source>
        <dbReference type="SAM" id="MobiDB-lite"/>
    </source>
</evidence>
<keyword evidence="4" id="KW-1185">Reference proteome</keyword>
<dbReference type="NCBIfam" id="NF038134">
    <property type="entry name" value="choice_anch_M"/>
    <property type="match status" value="1"/>
</dbReference>
<dbReference type="AlphaFoldDB" id="A0A0G3GW63"/>
<keyword evidence="2" id="KW-0732">Signal</keyword>
<feature type="signal peptide" evidence="2">
    <location>
        <begin position="1"/>
        <end position="25"/>
    </location>
</feature>
<dbReference type="EMBL" id="CP011542">
    <property type="protein sequence ID" value="AKK05399.1"/>
    <property type="molecule type" value="Genomic_DNA"/>
</dbReference>
<reference evidence="4" key="2">
    <citation type="submission" date="2015-05" db="EMBL/GenBank/DDBJ databases">
        <title>Complete genome sequence of Corynebacterium mustelae DSM 45274, isolated from various tissues of a male ferret with lethal sepsis.</title>
        <authorList>
            <person name="Ruckert C."/>
            <person name="Albersmeier A."/>
            <person name="Winkler A."/>
            <person name="Tauch A."/>
        </authorList>
    </citation>
    <scope>NUCLEOTIDE SEQUENCE [LARGE SCALE GENOMIC DNA]</scope>
    <source>
        <strain evidence="4">DSM 45274</strain>
    </source>
</reference>
<gene>
    <name evidence="3" type="ORF">CMUST_05305</name>
</gene>
<organism evidence="3 4">
    <name type="scientific">Corynebacterium mustelae</name>
    <dbReference type="NCBI Taxonomy" id="571915"/>
    <lineage>
        <taxon>Bacteria</taxon>
        <taxon>Bacillati</taxon>
        <taxon>Actinomycetota</taxon>
        <taxon>Actinomycetes</taxon>
        <taxon>Mycobacteriales</taxon>
        <taxon>Corynebacteriaceae</taxon>
        <taxon>Corynebacterium</taxon>
    </lineage>
</organism>
<evidence type="ECO:0000313" key="3">
    <source>
        <dbReference type="EMBL" id="AKK05399.1"/>
    </source>
</evidence>
<evidence type="ECO:0000256" key="2">
    <source>
        <dbReference type="SAM" id="SignalP"/>
    </source>
</evidence>
<accession>A0A0G3GW63</accession>
<evidence type="ECO:0008006" key="5">
    <source>
        <dbReference type="Google" id="ProtNLM"/>
    </source>
</evidence>
<dbReference type="OrthoDB" id="4422177at2"/>
<dbReference type="PATRIC" id="fig|571915.4.peg.1123"/>